<evidence type="ECO:0000256" key="6">
    <source>
        <dbReference type="SAM" id="Phobius"/>
    </source>
</evidence>
<evidence type="ECO:0000256" key="5">
    <source>
        <dbReference type="ARBA" id="ARBA00023136"/>
    </source>
</evidence>
<feature type="transmembrane region" description="Helical" evidence="6">
    <location>
        <begin position="69"/>
        <end position="86"/>
    </location>
</feature>
<dbReference type="Pfam" id="PF01810">
    <property type="entry name" value="LysE"/>
    <property type="match status" value="1"/>
</dbReference>
<dbReference type="EMBL" id="NTJD01000001">
    <property type="protein sequence ID" value="PCD78055.1"/>
    <property type="molecule type" value="Genomic_DNA"/>
</dbReference>
<keyword evidence="3 6" id="KW-0812">Transmembrane</keyword>
<keyword evidence="4 6" id="KW-1133">Transmembrane helix</keyword>
<evidence type="ECO:0000256" key="3">
    <source>
        <dbReference type="ARBA" id="ARBA00022692"/>
    </source>
</evidence>
<feature type="transmembrane region" description="Helical" evidence="6">
    <location>
        <begin position="6"/>
        <end position="27"/>
    </location>
</feature>
<comment type="subcellular location">
    <subcellularLocation>
        <location evidence="1">Cell membrane</location>
        <topology evidence="1">Multi-pass membrane protein</topology>
    </subcellularLocation>
</comment>
<reference evidence="7 8" key="1">
    <citation type="submission" date="2017-09" db="EMBL/GenBank/DDBJ databases">
        <title>A multilocus sequence analysis scheme for characterization of bacteria in the genus Thioclava.</title>
        <authorList>
            <person name="Liu Y."/>
            <person name="Shao Z."/>
        </authorList>
    </citation>
    <scope>NUCLEOTIDE SEQUENCE [LARGE SCALE GENOMIC DNA]</scope>
    <source>
        <strain evidence="7 8">CAU 1312</strain>
    </source>
</reference>
<keyword evidence="5 6" id="KW-0472">Membrane</keyword>
<feature type="transmembrane region" description="Helical" evidence="6">
    <location>
        <begin position="39"/>
        <end position="63"/>
    </location>
</feature>
<dbReference type="PANTHER" id="PTHR30086">
    <property type="entry name" value="ARGININE EXPORTER PROTEIN ARGO"/>
    <property type="match status" value="1"/>
</dbReference>
<dbReference type="GO" id="GO:0005886">
    <property type="term" value="C:plasma membrane"/>
    <property type="evidence" value="ECO:0007669"/>
    <property type="project" value="UniProtKB-SubCell"/>
</dbReference>
<organism evidence="7 8">
    <name type="scientific">Pseudothioclava arenosa</name>
    <dbReference type="NCBI Taxonomy" id="1795308"/>
    <lineage>
        <taxon>Bacteria</taxon>
        <taxon>Pseudomonadati</taxon>
        <taxon>Pseudomonadota</taxon>
        <taxon>Alphaproteobacteria</taxon>
        <taxon>Rhodobacterales</taxon>
        <taxon>Paracoccaceae</taxon>
        <taxon>Pseudothioclava</taxon>
    </lineage>
</organism>
<dbReference type="Proteomes" id="UP000243507">
    <property type="component" value="Unassembled WGS sequence"/>
</dbReference>
<evidence type="ECO:0000313" key="8">
    <source>
        <dbReference type="Proteomes" id="UP000243507"/>
    </source>
</evidence>
<sequence length="202" mass="21644">MDALWAFAFTSFIIELTPGPNMAYLAVVAATQGRRPGYAAVAGVALGLGIVGALAAIGVAAIVSASEPLYQALRWAGVVYMLWLAWDGWRDGSEAIEHAPLGSSNWRYFRRGLITNLLNPKAAAFYVAVLPTFLTPGAILQETLWLSAIYVGVATAVHGTIVTLAGAARALFEDPKRERILRRTLAVALALVAIWFAFKTAR</sequence>
<protein>
    <submittedName>
        <fullName evidence="7">Lysine transporter LysE</fullName>
    </submittedName>
</protein>
<name>A0A2A4CU03_9RHOB</name>
<keyword evidence="2" id="KW-1003">Cell membrane</keyword>
<feature type="transmembrane region" description="Helical" evidence="6">
    <location>
        <begin position="117"/>
        <end position="139"/>
    </location>
</feature>
<evidence type="ECO:0000313" key="7">
    <source>
        <dbReference type="EMBL" id="PCD78055.1"/>
    </source>
</evidence>
<dbReference type="InterPro" id="IPR001123">
    <property type="entry name" value="LeuE-type"/>
</dbReference>
<evidence type="ECO:0000256" key="2">
    <source>
        <dbReference type="ARBA" id="ARBA00022475"/>
    </source>
</evidence>
<accession>A0A2A4CU03</accession>
<dbReference type="AlphaFoldDB" id="A0A2A4CU03"/>
<gene>
    <name evidence="7" type="ORF">CLN94_01745</name>
</gene>
<dbReference type="RefSeq" id="WP_096430418.1">
    <property type="nucleotide sequence ID" value="NZ_NTJD01000001.1"/>
</dbReference>
<keyword evidence="8" id="KW-1185">Reference proteome</keyword>
<comment type="caution">
    <text evidence="7">The sequence shown here is derived from an EMBL/GenBank/DDBJ whole genome shotgun (WGS) entry which is preliminary data.</text>
</comment>
<evidence type="ECO:0000256" key="1">
    <source>
        <dbReference type="ARBA" id="ARBA00004651"/>
    </source>
</evidence>
<dbReference type="PANTHER" id="PTHR30086:SF20">
    <property type="entry name" value="ARGININE EXPORTER PROTEIN ARGO-RELATED"/>
    <property type="match status" value="1"/>
</dbReference>
<feature type="transmembrane region" description="Helical" evidence="6">
    <location>
        <begin position="145"/>
        <end position="168"/>
    </location>
</feature>
<feature type="transmembrane region" description="Helical" evidence="6">
    <location>
        <begin position="180"/>
        <end position="198"/>
    </location>
</feature>
<evidence type="ECO:0000256" key="4">
    <source>
        <dbReference type="ARBA" id="ARBA00022989"/>
    </source>
</evidence>
<proteinExistence type="predicted"/>
<dbReference type="OrthoDB" id="9804822at2"/>
<dbReference type="GO" id="GO:0015171">
    <property type="term" value="F:amino acid transmembrane transporter activity"/>
    <property type="evidence" value="ECO:0007669"/>
    <property type="project" value="TreeGrafter"/>
</dbReference>
<dbReference type="PIRSF" id="PIRSF006324">
    <property type="entry name" value="LeuE"/>
    <property type="match status" value="1"/>
</dbReference>